<feature type="domain" description="Nudix hydrolase" evidence="11">
    <location>
        <begin position="189"/>
        <end position="317"/>
    </location>
</feature>
<dbReference type="Pfam" id="PF09297">
    <property type="entry name" value="Zn_ribbon_NUD"/>
    <property type="match status" value="1"/>
</dbReference>
<gene>
    <name evidence="12" type="ORF">EDD31_0407</name>
</gene>
<dbReference type="SUPFAM" id="SSF55811">
    <property type="entry name" value="Nudix"/>
    <property type="match status" value="1"/>
</dbReference>
<reference evidence="12 13" key="1">
    <citation type="submission" date="2018-11" db="EMBL/GenBank/DDBJ databases">
        <title>Sequencing the genomes of 1000 actinobacteria strains.</title>
        <authorList>
            <person name="Klenk H.-P."/>
        </authorList>
    </citation>
    <scope>NUCLEOTIDE SEQUENCE [LARGE SCALE GENOMIC DNA]</scope>
    <source>
        <strain evidence="12 13">DSM 11294</strain>
    </source>
</reference>
<evidence type="ECO:0000313" key="12">
    <source>
        <dbReference type="EMBL" id="ROR72061.1"/>
    </source>
</evidence>
<keyword evidence="8" id="KW-0520">NAD</keyword>
<feature type="region of interest" description="Disordered" evidence="10">
    <location>
        <begin position="1"/>
        <end position="21"/>
    </location>
</feature>
<dbReference type="GO" id="GO:0019677">
    <property type="term" value="P:NAD+ catabolic process"/>
    <property type="evidence" value="ECO:0007669"/>
    <property type="project" value="TreeGrafter"/>
</dbReference>
<evidence type="ECO:0000313" key="13">
    <source>
        <dbReference type="Proteomes" id="UP000280668"/>
    </source>
</evidence>
<evidence type="ECO:0000259" key="11">
    <source>
        <dbReference type="PROSITE" id="PS51462"/>
    </source>
</evidence>
<dbReference type="PANTHER" id="PTHR42904:SF6">
    <property type="entry name" value="NAD-CAPPED RNA HYDROLASE NUDT12"/>
    <property type="match status" value="1"/>
</dbReference>
<dbReference type="PANTHER" id="PTHR42904">
    <property type="entry name" value="NUDIX HYDROLASE, NUDC SUBFAMILY"/>
    <property type="match status" value="1"/>
</dbReference>
<dbReference type="GO" id="GO:0006742">
    <property type="term" value="P:NADP+ catabolic process"/>
    <property type="evidence" value="ECO:0007669"/>
    <property type="project" value="TreeGrafter"/>
</dbReference>
<dbReference type="InterPro" id="IPR015376">
    <property type="entry name" value="Znr_NADH_PPase"/>
</dbReference>
<evidence type="ECO:0000256" key="3">
    <source>
        <dbReference type="ARBA" id="ARBA00009595"/>
    </source>
</evidence>
<comment type="catalytic activity">
    <reaction evidence="9">
        <text>a 5'-end NAD(+)-phospho-ribonucleoside in mRNA + H2O = a 5'-end phospho-adenosine-phospho-ribonucleoside in mRNA + beta-nicotinamide D-ribonucleotide + 2 H(+)</text>
        <dbReference type="Rhea" id="RHEA:60876"/>
        <dbReference type="Rhea" id="RHEA-COMP:15698"/>
        <dbReference type="Rhea" id="RHEA-COMP:15719"/>
        <dbReference type="ChEBI" id="CHEBI:14649"/>
        <dbReference type="ChEBI" id="CHEBI:15377"/>
        <dbReference type="ChEBI" id="CHEBI:15378"/>
        <dbReference type="ChEBI" id="CHEBI:144029"/>
        <dbReference type="ChEBI" id="CHEBI:144051"/>
    </reaction>
    <physiologicalReaction direction="left-to-right" evidence="9">
        <dbReference type="Rhea" id="RHEA:60877"/>
    </physiologicalReaction>
</comment>
<comment type="cofactor">
    <cofactor evidence="1">
        <name>Mg(2+)</name>
        <dbReference type="ChEBI" id="CHEBI:18420"/>
    </cofactor>
</comment>
<organism evidence="12 13">
    <name type="scientific">Bogoriella caseilytica</name>
    <dbReference type="NCBI Taxonomy" id="56055"/>
    <lineage>
        <taxon>Bacteria</taxon>
        <taxon>Bacillati</taxon>
        <taxon>Actinomycetota</taxon>
        <taxon>Actinomycetes</taxon>
        <taxon>Micrococcales</taxon>
        <taxon>Bogoriellaceae</taxon>
        <taxon>Bogoriella</taxon>
    </lineage>
</organism>
<accession>A0A3N2B9Y4</accession>
<dbReference type="RefSeq" id="WP_245990757.1">
    <property type="nucleotide sequence ID" value="NZ_RKHK01000001.1"/>
</dbReference>
<keyword evidence="6" id="KW-0378">Hydrolase</keyword>
<dbReference type="AlphaFoldDB" id="A0A3N2B9Y4"/>
<dbReference type="NCBIfam" id="NF001299">
    <property type="entry name" value="PRK00241.1"/>
    <property type="match status" value="1"/>
</dbReference>
<dbReference type="EC" id="3.6.1.22" evidence="4"/>
<evidence type="ECO:0000256" key="5">
    <source>
        <dbReference type="ARBA" id="ARBA00022723"/>
    </source>
</evidence>
<evidence type="ECO:0000256" key="10">
    <source>
        <dbReference type="SAM" id="MobiDB-lite"/>
    </source>
</evidence>
<dbReference type="Gene3D" id="3.90.79.20">
    <property type="match status" value="1"/>
</dbReference>
<dbReference type="PROSITE" id="PS51462">
    <property type="entry name" value="NUDIX"/>
    <property type="match status" value="1"/>
</dbReference>
<feature type="compositionally biased region" description="Basic and acidic residues" evidence="10">
    <location>
        <begin position="9"/>
        <end position="21"/>
    </location>
</feature>
<comment type="cofactor">
    <cofactor evidence="2">
        <name>Zn(2+)</name>
        <dbReference type="ChEBI" id="CHEBI:29105"/>
    </cofactor>
</comment>
<keyword evidence="13" id="KW-1185">Reference proteome</keyword>
<comment type="caution">
    <text evidence="12">The sequence shown here is derived from an EMBL/GenBank/DDBJ whole genome shotgun (WGS) entry which is preliminary data.</text>
</comment>
<name>A0A3N2B9Y4_9MICO</name>
<dbReference type="InterPro" id="IPR015797">
    <property type="entry name" value="NUDIX_hydrolase-like_dom_sf"/>
</dbReference>
<proteinExistence type="inferred from homology"/>
<dbReference type="PROSITE" id="PS00893">
    <property type="entry name" value="NUDIX_BOX"/>
    <property type="match status" value="1"/>
</dbReference>
<dbReference type="InterPro" id="IPR050241">
    <property type="entry name" value="NAD-cap_RNA_hydrolase_NudC"/>
</dbReference>
<dbReference type="GO" id="GO:0046872">
    <property type="term" value="F:metal ion binding"/>
    <property type="evidence" value="ECO:0007669"/>
    <property type="project" value="UniProtKB-KW"/>
</dbReference>
<dbReference type="Pfam" id="PF00293">
    <property type="entry name" value="NUDIX"/>
    <property type="match status" value="1"/>
</dbReference>
<evidence type="ECO:0000256" key="1">
    <source>
        <dbReference type="ARBA" id="ARBA00001946"/>
    </source>
</evidence>
<evidence type="ECO:0000256" key="7">
    <source>
        <dbReference type="ARBA" id="ARBA00022842"/>
    </source>
</evidence>
<sequence length="334" mass="35265">MSLPPLSRAAHDPDGASRNDPELVSRVAADPGTAVMLVYRGEVAAAEQGLSLFSPVELPAGALAAGSGRVTYLGRDRLPAGAAQDGGPSPRSYLALTLPADLGAERDLDGVAIAEDAALAGLASSLHWRQLRDIATALSDRDAGLATAAVALAAWHARHPRCPRCGEPTVVEGSGWVRRCLSDNSQHFPRTDPAVIMAVTDAEDRLLLGHAAHWPAHRFSTLAGFVESGESAENAVVREVHEEVGLEVAEVEYVVSQPWPFPCSLMLGFRAVLAEAPGAPVISVDGEEITDARFFTRSELKAAVQRGEIRLPSQASIARVLIEQWFGAALPESA</sequence>
<dbReference type="InterPro" id="IPR020084">
    <property type="entry name" value="NUDIX_hydrolase_CS"/>
</dbReference>
<evidence type="ECO:0000256" key="2">
    <source>
        <dbReference type="ARBA" id="ARBA00001947"/>
    </source>
</evidence>
<comment type="similarity">
    <text evidence="3">Belongs to the Nudix hydrolase family. NudC subfamily.</text>
</comment>
<keyword evidence="5" id="KW-0479">Metal-binding</keyword>
<dbReference type="InterPro" id="IPR000086">
    <property type="entry name" value="NUDIX_hydrolase_dom"/>
</dbReference>
<dbReference type="CDD" id="cd03429">
    <property type="entry name" value="NUDIX_NADH_pyrophosphatase_Nudt13"/>
    <property type="match status" value="1"/>
</dbReference>
<dbReference type="Gene3D" id="3.90.79.10">
    <property type="entry name" value="Nucleoside Triphosphate Pyrophosphohydrolase"/>
    <property type="match status" value="1"/>
</dbReference>
<evidence type="ECO:0000256" key="6">
    <source>
        <dbReference type="ARBA" id="ARBA00022801"/>
    </source>
</evidence>
<dbReference type="GO" id="GO:0005829">
    <property type="term" value="C:cytosol"/>
    <property type="evidence" value="ECO:0007669"/>
    <property type="project" value="TreeGrafter"/>
</dbReference>
<evidence type="ECO:0000256" key="9">
    <source>
        <dbReference type="ARBA" id="ARBA00023679"/>
    </source>
</evidence>
<dbReference type="GO" id="GO:0035529">
    <property type="term" value="F:NADH pyrophosphatase activity"/>
    <property type="evidence" value="ECO:0007669"/>
    <property type="project" value="TreeGrafter"/>
</dbReference>
<dbReference type="InterPro" id="IPR049734">
    <property type="entry name" value="NudC-like_C"/>
</dbReference>
<protein>
    <recommendedName>
        <fullName evidence="4">NAD(+) diphosphatase</fullName>
        <ecNumber evidence="4">3.6.1.22</ecNumber>
    </recommendedName>
</protein>
<dbReference type="Proteomes" id="UP000280668">
    <property type="component" value="Unassembled WGS sequence"/>
</dbReference>
<evidence type="ECO:0000256" key="4">
    <source>
        <dbReference type="ARBA" id="ARBA00012381"/>
    </source>
</evidence>
<keyword evidence="7" id="KW-0460">Magnesium</keyword>
<evidence type="ECO:0000256" key="8">
    <source>
        <dbReference type="ARBA" id="ARBA00023027"/>
    </source>
</evidence>
<dbReference type="EMBL" id="RKHK01000001">
    <property type="protein sequence ID" value="ROR72061.1"/>
    <property type="molecule type" value="Genomic_DNA"/>
</dbReference>